<keyword evidence="8" id="KW-1185">Reference proteome</keyword>
<dbReference type="EMBL" id="CAWYQH010000108">
    <property type="protein sequence ID" value="CAK8689096.1"/>
    <property type="molecule type" value="Genomic_DNA"/>
</dbReference>
<evidence type="ECO:0000256" key="1">
    <source>
        <dbReference type="ARBA" id="ARBA00004141"/>
    </source>
</evidence>
<reference evidence="7 8" key="1">
    <citation type="submission" date="2024-02" db="EMBL/GenBank/DDBJ databases">
        <authorList>
            <person name="Daric V."/>
            <person name="Darras S."/>
        </authorList>
    </citation>
    <scope>NUCLEOTIDE SEQUENCE [LARGE SCALE GENOMIC DNA]</scope>
</reference>
<comment type="caution">
    <text evidence="7">The sequence shown here is derived from an EMBL/GenBank/DDBJ whole genome shotgun (WGS) entry which is preliminary data.</text>
</comment>
<name>A0ABP0GBD3_CLALP</name>
<evidence type="ECO:0000313" key="8">
    <source>
        <dbReference type="Proteomes" id="UP001642483"/>
    </source>
</evidence>
<keyword evidence="2 5" id="KW-0812">Transmembrane</keyword>
<feature type="transmembrane region" description="Helical" evidence="5">
    <location>
        <begin position="188"/>
        <end position="210"/>
    </location>
</feature>
<feature type="transmembrane region" description="Helical" evidence="5">
    <location>
        <begin position="493"/>
        <end position="513"/>
    </location>
</feature>
<feature type="domain" description="Major facilitator superfamily (MFS) profile" evidence="6">
    <location>
        <begin position="14"/>
        <end position="517"/>
    </location>
</feature>
<dbReference type="SUPFAM" id="SSF103473">
    <property type="entry name" value="MFS general substrate transporter"/>
    <property type="match status" value="1"/>
</dbReference>
<dbReference type="Pfam" id="PF00083">
    <property type="entry name" value="Sugar_tr"/>
    <property type="match status" value="1"/>
</dbReference>
<feature type="transmembrane region" description="Helical" evidence="5">
    <location>
        <begin position="348"/>
        <end position="365"/>
    </location>
</feature>
<evidence type="ECO:0000256" key="2">
    <source>
        <dbReference type="ARBA" id="ARBA00022692"/>
    </source>
</evidence>
<keyword evidence="3 5" id="KW-1133">Transmembrane helix</keyword>
<feature type="transmembrane region" description="Helical" evidence="5">
    <location>
        <begin position="163"/>
        <end position="182"/>
    </location>
</feature>
<organism evidence="7 8">
    <name type="scientific">Clavelina lepadiformis</name>
    <name type="common">Light-bulb sea squirt</name>
    <name type="synonym">Ascidia lepadiformis</name>
    <dbReference type="NCBI Taxonomy" id="159417"/>
    <lineage>
        <taxon>Eukaryota</taxon>
        <taxon>Metazoa</taxon>
        <taxon>Chordata</taxon>
        <taxon>Tunicata</taxon>
        <taxon>Ascidiacea</taxon>
        <taxon>Aplousobranchia</taxon>
        <taxon>Clavelinidae</taxon>
        <taxon>Clavelina</taxon>
    </lineage>
</organism>
<feature type="transmembrane region" description="Helical" evidence="5">
    <location>
        <begin position="249"/>
        <end position="269"/>
    </location>
</feature>
<feature type="transmembrane region" description="Helical" evidence="5">
    <location>
        <begin position="431"/>
        <end position="454"/>
    </location>
</feature>
<dbReference type="InterPro" id="IPR020846">
    <property type="entry name" value="MFS_dom"/>
</dbReference>
<evidence type="ECO:0000256" key="5">
    <source>
        <dbReference type="SAM" id="Phobius"/>
    </source>
</evidence>
<comment type="subcellular location">
    <subcellularLocation>
        <location evidence="1">Membrane</location>
        <topology evidence="1">Multi-pass membrane protein</topology>
    </subcellularLocation>
</comment>
<dbReference type="PROSITE" id="PS00216">
    <property type="entry name" value="SUGAR_TRANSPORT_1"/>
    <property type="match status" value="1"/>
</dbReference>
<sequence>MLSTEDYGLFQIRITVVVCVMALFNGVGLFLSSIFAVYTPPHRCYVAEIDSNLYPAPCDLRDNNNSIIGEYIPTQWDETSQTTVVSKCSHYDWSKPNATREAVDCDKGWKYCRKNEVYTATIEFDLVCDKAWLVPLIPCCLMVGNMIGDISGGMFSDRYGRRLTIIIGWILFSCSITLMAVTPVWVGIHILTFVQGLASTFRTSAGLVLLSEISPSRHRYKVSIVNVASIALGGMFLPLIAYLVPNWRFMTTVVAILQLSVVAPSFLVLRNSLKWLLENQKYQEARNVLVESSRLNQVNLNHDDLENLQWGKRQGTDDDRKELTQPPKANRRFSYVDFAHITFLRKRVLILSLAWFASSMPYYGLSLNTRNLEGNRFLIFLGVTAVELPGHLLTYVVLRKMGSRNTFMILAGLCGTTLLITPLVQQASQPRLIVCNMIGKLFASGCFSLLYTFTGELFPTLLRTQSYGICSFAARCAGVIVPYLLYLGNHIHGLPYLVMGCLMIGAVLLMCFLPSTKSLTLPDTIEEAKLQDY</sequence>
<gene>
    <name evidence="7" type="ORF">CVLEPA_LOCUS21075</name>
</gene>
<feature type="transmembrane region" description="Helical" evidence="5">
    <location>
        <begin position="466"/>
        <end position="487"/>
    </location>
</feature>
<dbReference type="PANTHER" id="PTHR24064">
    <property type="entry name" value="SOLUTE CARRIER FAMILY 22 MEMBER"/>
    <property type="match status" value="1"/>
</dbReference>
<feature type="transmembrane region" description="Helical" evidence="5">
    <location>
        <begin position="12"/>
        <end position="38"/>
    </location>
</feature>
<dbReference type="InterPro" id="IPR005828">
    <property type="entry name" value="MFS_sugar_transport-like"/>
</dbReference>
<evidence type="ECO:0000256" key="3">
    <source>
        <dbReference type="ARBA" id="ARBA00022989"/>
    </source>
</evidence>
<evidence type="ECO:0000259" key="6">
    <source>
        <dbReference type="PROSITE" id="PS50850"/>
    </source>
</evidence>
<dbReference type="InterPro" id="IPR036259">
    <property type="entry name" value="MFS_trans_sf"/>
</dbReference>
<evidence type="ECO:0000313" key="7">
    <source>
        <dbReference type="EMBL" id="CAK8689096.1"/>
    </source>
</evidence>
<proteinExistence type="predicted"/>
<dbReference type="PROSITE" id="PS50850">
    <property type="entry name" value="MFS"/>
    <property type="match status" value="1"/>
</dbReference>
<feature type="transmembrane region" description="Helical" evidence="5">
    <location>
        <begin position="222"/>
        <end position="243"/>
    </location>
</feature>
<keyword evidence="4 5" id="KW-0472">Membrane</keyword>
<dbReference type="InterPro" id="IPR005829">
    <property type="entry name" value="Sugar_transporter_CS"/>
</dbReference>
<dbReference type="Gene3D" id="1.20.1250.20">
    <property type="entry name" value="MFS general substrate transporter like domains"/>
    <property type="match status" value="1"/>
</dbReference>
<accession>A0ABP0GBD3</accession>
<dbReference type="Proteomes" id="UP001642483">
    <property type="component" value="Unassembled WGS sequence"/>
</dbReference>
<evidence type="ECO:0000256" key="4">
    <source>
        <dbReference type="ARBA" id="ARBA00023136"/>
    </source>
</evidence>
<feature type="transmembrane region" description="Helical" evidence="5">
    <location>
        <begin position="377"/>
        <end position="398"/>
    </location>
</feature>
<protein>
    <recommendedName>
        <fullName evidence="6">Major facilitator superfamily (MFS) profile domain-containing protein</fullName>
    </recommendedName>
</protein>